<dbReference type="GO" id="GO:0046872">
    <property type="term" value="F:metal ion binding"/>
    <property type="evidence" value="ECO:0007669"/>
    <property type="project" value="InterPro"/>
</dbReference>
<dbReference type="NCBIfam" id="TIGR02535">
    <property type="entry name" value="hyp_Hser_kinase"/>
    <property type="match status" value="1"/>
</dbReference>
<dbReference type="NCBIfam" id="TIGR00306">
    <property type="entry name" value="apgM"/>
    <property type="match status" value="1"/>
</dbReference>
<dbReference type="InterPro" id="IPR042253">
    <property type="entry name" value="Pglycerate_mutase_ApgM_sf"/>
</dbReference>
<sequence>MKYMILLGDGMADWPIEKLGGKTPLEYANTPNMDIIASGIKGMVKTVPEGMHPGSDVANMSVLGYNPKLYYTGRAPLEAISKDIKMDDNDVAYRCNFVSIEDNIMKDFSAGHIPTEKSSKLIQLLNEQLKEDGIEFYTGVSYRNLMIWRGGETDITTPPHDISDQSIYEHLPKGEARDKLISIMDKTKEILKDNTIYPKANAIWLWGEGKKPSMPLFRDEFGKDGCMISAVDLMVGLGKLTGMFIPQIEGLTGFLDTNFEGKIDAAFEFLQDGGDFVYLHVEATDETGHMGDVEKKIEAIELFDRKIVGEAIKRADSLNEELRIAVLPDHPTPIKIKTHTAEAVPFAVWDSKSPKKADSYTEASCKNGLFIENGHEFIRRMLFKE</sequence>
<evidence type="ECO:0000256" key="1">
    <source>
        <dbReference type="ARBA" id="ARBA00000370"/>
    </source>
</evidence>
<dbReference type="EMBL" id="CP002606">
    <property type="protein sequence ID" value="AEA33176.1"/>
    <property type="molecule type" value="Genomic_DNA"/>
</dbReference>
<dbReference type="Gene3D" id="3.40.720.10">
    <property type="entry name" value="Alkaline Phosphatase, subunit A"/>
    <property type="match status" value="1"/>
</dbReference>
<dbReference type="CDD" id="cd16011">
    <property type="entry name" value="iPGM_like"/>
    <property type="match status" value="1"/>
</dbReference>
<evidence type="ECO:0000313" key="8">
    <source>
        <dbReference type="EMBL" id="AEA33176.1"/>
    </source>
</evidence>
<name>F2LXJ0_HIPMA</name>
<feature type="domain" description="Metalloenzyme" evidence="7">
    <location>
        <begin position="1"/>
        <end position="372"/>
    </location>
</feature>
<organism evidence="8 9">
    <name type="scientific">Hippea maritima (strain ATCC 700847 / DSM 10411 / MH2)</name>
    <dbReference type="NCBI Taxonomy" id="760142"/>
    <lineage>
        <taxon>Bacteria</taxon>
        <taxon>Pseudomonadati</taxon>
        <taxon>Campylobacterota</taxon>
        <taxon>Desulfurellia</taxon>
        <taxon>Desulfurellales</taxon>
        <taxon>Hippeaceae</taxon>
        <taxon>Hippea</taxon>
    </lineage>
</organism>
<reference evidence="8 9" key="1">
    <citation type="journal article" date="2011" name="Stand. Genomic Sci.">
        <title>Complete genome sequence of the thermophilic sulfur-reducer Hippea maritima type strain (MH(2)).</title>
        <authorList>
            <person name="Huntemann M."/>
            <person name="Lu M."/>
            <person name="Nolan M."/>
            <person name="Lapidus A."/>
            <person name="Lucas S."/>
            <person name="Hammon N."/>
            <person name="Deshpande S."/>
            <person name="Cheng J.F."/>
            <person name="Tapia R."/>
            <person name="Han C."/>
            <person name="Goodwin L."/>
            <person name="Pitluck S."/>
            <person name="Liolios K."/>
            <person name="Pagani I."/>
            <person name="Ivanova N."/>
            <person name="Ovchinikova G."/>
            <person name="Pati A."/>
            <person name="Chen A."/>
            <person name="Palaniappan K."/>
            <person name="Land M."/>
            <person name="Hauser L."/>
            <person name="Jeffries C.D."/>
            <person name="Detter J.C."/>
            <person name="Brambilla E.M."/>
            <person name="Rohde M."/>
            <person name="Spring S."/>
            <person name="Goker M."/>
            <person name="Woyke T."/>
            <person name="Bristow J."/>
            <person name="Eisen J.A."/>
            <person name="Markowitz V."/>
            <person name="Hugenholtz P."/>
            <person name="Kyrpides N.C."/>
            <person name="Klenk H.P."/>
            <person name="Mavromatis K."/>
        </authorList>
    </citation>
    <scope>NUCLEOTIDE SEQUENCE [LARGE SCALE GENOMIC DNA]</scope>
    <source>
        <strain evidence="9">ATCC 700847 / DSM 10411 / MH2</strain>
    </source>
</reference>
<dbReference type="GO" id="GO:0016301">
    <property type="term" value="F:kinase activity"/>
    <property type="evidence" value="ECO:0007669"/>
    <property type="project" value="UniProtKB-KW"/>
</dbReference>
<gene>
    <name evidence="8" type="ordered locus">Hipma_0199</name>
</gene>
<dbReference type="eggNOG" id="COG3635">
    <property type="taxonomic scope" value="Bacteria"/>
</dbReference>
<dbReference type="Pfam" id="PF01676">
    <property type="entry name" value="Metalloenzyme"/>
    <property type="match status" value="1"/>
</dbReference>
<dbReference type="InterPro" id="IPR004456">
    <property type="entry name" value="Pglycerate_mutase_ApgM"/>
</dbReference>
<reference evidence="9" key="2">
    <citation type="submission" date="2011-03" db="EMBL/GenBank/DDBJ databases">
        <title>The complete genome of Hippea maritima DSM 10411.</title>
        <authorList>
            <consortium name="US DOE Joint Genome Institute (JGI-PGF)"/>
            <person name="Lucas S."/>
            <person name="Copeland A."/>
            <person name="Lapidus A."/>
            <person name="Bruce D."/>
            <person name="Goodwin L."/>
            <person name="Pitluck S."/>
            <person name="Peters L."/>
            <person name="Kyrpides N."/>
            <person name="Mavromatis K."/>
            <person name="Pagani I."/>
            <person name="Ivanova N."/>
            <person name="Mikhailova N."/>
            <person name="Lu M."/>
            <person name="Detter J.C."/>
            <person name="Tapia R."/>
            <person name="Han C."/>
            <person name="Land M."/>
            <person name="Hauser L."/>
            <person name="Markowitz V."/>
            <person name="Cheng J.-F."/>
            <person name="Hugenholtz P."/>
            <person name="Woyke T."/>
            <person name="Wu D."/>
            <person name="Spring S."/>
            <person name="Schroeder M."/>
            <person name="Brambilla E."/>
            <person name="Klenk H.-P."/>
            <person name="Eisen J.A."/>
        </authorList>
    </citation>
    <scope>NUCLEOTIDE SEQUENCE [LARGE SCALE GENOMIC DNA]</scope>
    <source>
        <strain evidence="9">ATCC 700847 / DSM 10411 / MH2</strain>
    </source>
</reference>
<dbReference type="PANTHER" id="PTHR31209">
    <property type="entry name" value="COFACTOR-INDEPENDENT PHOSPHOGLYCERATE MUTASE"/>
    <property type="match status" value="1"/>
</dbReference>
<comment type="pathway">
    <text evidence="3">Carbohydrate degradation.</text>
</comment>
<dbReference type="InterPro" id="IPR006124">
    <property type="entry name" value="Metalloenzyme"/>
</dbReference>
<accession>F2LXJ0</accession>
<dbReference type="HOGENOM" id="CLU_034906_2_0_7"/>
<dbReference type="Proteomes" id="UP000008139">
    <property type="component" value="Chromosome"/>
</dbReference>
<dbReference type="SUPFAM" id="SSF53649">
    <property type="entry name" value="Alkaline phosphatase-like"/>
    <property type="match status" value="1"/>
</dbReference>
<dbReference type="Pfam" id="PF10143">
    <property type="entry name" value="PhosphMutase"/>
    <property type="match status" value="1"/>
</dbReference>
<keyword evidence="8" id="KW-0418">Kinase</keyword>
<dbReference type="EC" id="5.4.2.-" evidence="8"/>
<proteinExistence type="inferred from homology"/>
<evidence type="ECO:0000259" key="7">
    <source>
        <dbReference type="Pfam" id="PF01676"/>
    </source>
</evidence>
<keyword evidence="8" id="KW-0808">Transferase</keyword>
<evidence type="ECO:0000256" key="4">
    <source>
        <dbReference type="ARBA" id="ARBA00005524"/>
    </source>
</evidence>
<dbReference type="OrthoDB" id="9804453at2"/>
<evidence type="ECO:0000313" key="9">
    <source>
        <dbReference type="Proteomes" id="UP000008139"/>
    </source>
</evidence>
<evidence type="ECO:0000256" key="3">
    <source>
        <dbReference type="ARBA" id="ARBA00004921"/>
    </source>
</evidence>
<dbReference type="KEGG" id="hmr:Hipma_0199"/>
<dbReference type="GO" id="GO:0006096">
    <property type="term" value="P:glycolytic process"/>
    <property type="evidence" value="ECO:0007669"/>
    <property type="project" value="UniProtKB-KW"/>
</dbReference>
<comment type="function">
    <text evidence="2">Catalyzes the interconversion of 2-phosphoglycerate and 3-phosphoglycerate.</text>
</comment>
<dbReference type="InterPro" id="IPR023665">
    <property type="entry name" value="ApgAM_prokaryotes"/>
</dbReference>
<evidence type="ECO:0000256" key="2">
    <source>
        <dbReference type="ARBA" id="ARBA00002315"/>
    </source>
</evidence>
<dbReference type="Gene3D" id="3.30.70.2130">
    <property type="entry name" value="Metalloenzyme domain"/>
    <property type="match status" value="1"/>
</dbReference>
<dbReference type="PIRSF" id="PIRSF006392">
    <property type="entry name" value="IPGAM_arch"/>
    <property type="match status" value="1"/>
</dbReference>
<keyword evidence="9" id="KW-1185">Reference proteome</keyword>
<evidence type="ECO:0000256" key="6">
    <source>
        <dbReference type="ARBA" id="ARBA00023235"/>
    </source>
</evidence>
<dbReference type="InParanoid" id="F2LXJ0"/>
<dbReference type="GO" id="GO:0004619">
    <property type="term" value="F:phosphoglycerate mutase activity"/>
    <property type="evidence" value="ECO:0007669"/>
    <property type="project" value="UniProtKB-EC"/>
</dbReference>
<evidence type="ECO:0000256" key="5">
    <source>
        <dbReference type="ARBA" id="ARBA00023152"/>
    </source>
</evidence>
<protein>
    <submittedName>
        <fullName evidence="8">Proposed homoserine kinase</fullName>
        <ecNumber evidence="8">5.4.2.-</ecNumber>
    </submittedName>
</protein>
<dbReference type="AlphaFoldDB" id="F2LXJ0"/>
<comment type="similarity">
    <text evidence="4">Belongs to the BPG-independent phosphoglycerate mutase family. A-PGAM subfamily.</text>
</comment>
<dbReference type="NCBIfam" id="NF003242">
    <property type="entry name" value="PRK04200.1"/>
    <property type="match status" value="1"/>
</dbReference>
<dbReference type="STRING" id="760142.Hipma_0199"/>
<dbReference type="RefSeq" id="WP_013681220.1">
    <property type="nucleotide sequence ID" value="NC_015318.1"/>
</dbReference>
<dbReference type="PANTHER" id="PTHR31209:SF4">
    <property type="entry name" value="2,3-BISPHOSPHOGLYCERATE-INDEPENDENT PHOSPHOGLYCERATE MUTASE"/>
    <property type="match status" value="1"/>
</dbReference>
<comment type="catalytic activity">
    <reaction evidence="1">
        <text>(2R)-2-phosphoglycerate = (2R)-3-phosphoglycerate</text>
        <dbReference type="Rhea" id="RHEA:15901"/>
        <dbReference type="ChEBI" id="CHEBI:58272"/>
        <dbReference type="ChEBI" id="CHEBI:58289"/>
        <dbReference type="EC" id="5.4.2.12"/>
    </reaction>
</comment>
<keyword evidence="5" id="KW-0324">Glycolysis</keyword>
<dbReference type="InterPro" id="IPR017850">
    <property type="entry name" value="Alkaline_phosphatase_core_sf"/>
</dbReference>
<keyword evidence="6 8" id="KW-0413">Isomerase</keyword>